<evidence type="ECO:0000259" key="6">
    <source>
        <dbReference type="Pfam" id="PF21981"/>
    </source>
</evidence>
<dbReference type="Gene3D" id="1.10.10.10">
    <property type="entry name" value="Winged helix-like DNA-binding domain superfamily/Winged helix DNA-binding domain"/>
    <property type="match status" value="3"/>
</dbReference>
<dbReference type="InterPro" id="IPR053924">
    <property type="entry name" value="RecX_HTH_2nd"/>
</dbReference>
<feature type="domain" description="RecX second three-helical" evidence="5">
    <location>
        <begin position="42"/>
        <end position="78"/>
    </location>
</feature>
<dbReference type="Pfam" id="PF02631">
    <property type="entry name" value="RecX_HTH2"/>
    <property type="match status" value="1"/>
</dbReference>
<dbReference type="PANTHER" id="PTHR33602">
    <property type="entry name" value="REGULATORY PROTEIN RECX FAMILY PROTEIN"/>
    <property type="match status" value="1"/>
</dbReference>
<dbReference type="GO" id="GO:0005737">
    <property type="term" value="C:cytoplasm"/>
    <property type="evidence" value="ECO:0007669"/>
    <property type="project" value="UniProtKB-SubCell"/>
</dbReference>
<organism evidence="8">
    <name type="scientific">hydrothermal vent metagenome</name>
    <dbReference type="NCBI Taxonomy" id="652676"/>
    <lineage>
        <taxon>unclassified sequences</taxon>
        <taxon>metagenomes</taxon>
        <taxon>ecological metagenomes</taxon>
    </lineage>
</organism>
<protein>
    <recommendedName>
        <fullName evidence="3">Regulatory protein RecX</fullName>
    </recommendedName>
</protein>
<dbReference type="HAMAP" id="MF_01114">
    <property type="entry name" value="RecX"/>
    <property type="match status" value="1"/>
</dbReference>
<proteinExistence type="inferred from homology"/>
<evidence type="ECO:0000256" key="1">
    <source>
        <dbReference type="ARBA" id="ARBA00004496"/>
    </source>
</evidence>
<feature type="domain" description="RecX first three-helical" evidence="7">
    <location>
        <begin position="1"/>
        <end position="35"/>
    </location>
</feature>
<feature type="domain" description="RecX third three-helical" evidence="6">
    <location>
        <begin position="91"/>
        <end position="130"/>
    </location>
</feature>
<dbReference type="Pfam" id="PF21981">
    <property type="entry name" value="RecX_HTH3"/>
    <property type="match status" value="1"/>
</dbReference>
<keyword evidence="4" id="KW-0963">Cytoplasm</keyword>
<comment type="subcellular location">
    <subcellularLocation>
        <location evidence="1">Cytoplasm</location>
    </subcellularLocation>
</comment>
<gene>
    <name evidence="8" type="ORF">MNBD_GAMMA17-1391</name>
</gene>
<dbReference type="GO" id="GO:0006282">
    <property type="term" value="P:regulation of DNA repair"/>
    <property type="evidence" value="ECO:0007669"/>
    <property type="project" value="InterPro"/>
</dbReference>
<reference evidence="8" key="1">
    <citation type="submission" date="2018-06" db="EMBL/GenBank/DDBJ databases">
        <authorList>
            <person name="Zhirakovskaya E."/>
        </authorList>
    </citation>
    <scope>NUCLEOTIDE SEQUENCE</scope>
</reference>
<dbReference type="InterPro" id="IPR003783">
    <property type="entry name" value="Regulatory_RecX"/>
</dbReference>
<evidence type="ECO:0000256" key="4">
    <source>
        <dbReference type="ARBA" id="ARBA00022490"/>
    </source>
</evidence>
<dbReference type="InterPro" id="IPR053926">
    <property type="entry name" value="RecX_HTH_1st"/>
</dbReference>
<dbReference type="AlphaFoldDB" id="A0A3B0Z4I9"/>
<dbReference type="InterPro" id="IPR053925">
    <property type="entry name" value="RecX_HTH_3rd"/>
</dbReference>
<dbReference type="PANTHER" id="PTHR33602:SF1">
    <property type="entry name" value="REGULATORY PROTEIN RECX FAMILY PROTEIN"/>
    <property type="match status" value="1"/>
</dbReference>
<evidence type="ECO:0000259" key="5">
    <source>
        <dbReference type="Pfam" id="PF02631"/>
    </source>
</evidence>
<accession>A0A3B0Z4I9</accession>
<comment type="similarity">
    <text evidence="2">Belongs to the RecX family.</text>
</comment>
<dbReference type="Pfam" id="PF21982">
    <property type="entry name" value="RecX_HTH1"/>
    <property type="match status" value="1"/>
</dbReference>
<dbReference type="EMBL" id="UOFQ01000093">
    <property type="protein sequence ID" value="VAW88325.1"/>
    <property type="molecule type" value="Genomic_DNA"/>
</dbReference>
<evidence type="ECO:0000256" key="2">
    <source>
        <dbReference type="ARBA" id="ARBA00009695"/>
    </source>
</evidence>
<dbReference type="InterPro" id="IPR036388">
    <property type="entry name" value="WH-like_DNA-bd_sf"/>
</dbReference>
<name>A0A3B0Z4I9_9ZZZZ</name>
<sequence length="137" mass="16068">MDLLSRREHAVAELHRKLVNKGFDEGFVDEALAKLVDDGLLSDARYAESYVRFRMNKGFGPVRIREELRLRGVASELVGEYVNFQDRCWSETARNAWQKRFGGEFPEDMKARAKQLQFLQYRGFTSDQTKHIFKDFN</sequence>
<evidence type="ECO:0000313" key="8">
    <source>
        <dbReference type="EMBL" id="VAW88325.1"/>
    </source>
</evidence>
<evidence type="ECO:0000259" key="7">
    <source>
        <dbReference type="Pfam" id="PF21982"/>
    </source>
</evidence>
<evidence type="ECO:0000256" key="3">
    <source>
        <dbReference type="ARBA" id="ARBA00018111"/>
    </source>
</evidence>